<dbReference type="Proteomes" id="UP000290289">
    <property type="component" value="Chromosome 15"/>
</dbReference>
<dbReference type="PANTHER" id="PTHR31170">
    <property type="entry name" value="BNAC04G53230D PROTEIN"/>
    <property type="match status" value="1"/>
</dbReference>
<evidence type="ECO:0000256" key="1">
    <source>
        <dbReference type="SAM" id="MobiDB-lite"/>
    </source>
</evidence>
<feature type="region of interest" description="Disordered" evidence="1">
    <location>
        <begin position="1"/>
        <end position="21"/>
    </location>
</feature>
<dbReference type="PANTHER" id="PTHR31170:SF25">
    <property type="entry name" value="BNAA09G04570D PROTEIN"/>
    <property type="match status" value="1"/>
</dbReference>
<dbReference type="AlphaFoldDB" id="A0A498HQB3"/>
<feature type="transmembrane region" description="Helical" evidence="2">
    <location>
        <begin position="422"/>
        <end position="446"/>
    </location>
</feature>
<comment type="caution">
    <text evidence="3">The sequence shown here is derived from an EMBL/GenBank/DDBJ whole genome shotgun (WGS) entry which is preliminary data.</text>
</comment>
<dbReference type="EMBL" id="RDQH01000341">
    <property type="protein sequence ID" value="RXH72484.1"/>
    <property type="molecule type" value="Genomic_DNA"/>
</dbReference>
<evidence type="ECO:0000313" key="4">
    <source>
        <dbReference type="Proteomes" id="UP000290289"/>
    </source>
</evidence>
<accession>A0A498HQB3</accession>
<organism evidence="3 4">
    <name type="scientific">Malus domestica</name>
    <name type="common">Apple</name>
    <name type="synonym">Pyrus malus</name>
    <dbReference type="NCBI Taxonomy" id="3750"/>
    <lineage>
        <taxon>Eukaryota</taxon>
        <taxon>Viridiplantae</taxon>
        <taxon>Streptophyta</taxon>
        <taxon>Embryophyta</taxon>
        <taxon>Tracheophyta</taxon>
        <taxon>Spermatophyta</taxon>
        <taxon>Magnoliopsida</taxon>
        <taxon>eudicotyledons</taxon>
        <taxon>Gunneridae</taxon>
        <taxon>Pentapetalae</taxon>
        <taxon>rosids</taxon>
        <taxon>fabids</taxon>
        <taxon>Rosales</taxon>
        <taxon>Rosaceae</taxon>
        <taxon>Amygdaloideae</taxon>
        <taxon>Maleae</taxon>
        <taxon>Malus</taxon>
    </lineage>
</organism>
<evidence type="ECO:0000256" key="2">
    <source>
        <dbReference type="SAM" id="Phobius"/>
    </source>
</evidence>
<keyword evidence="2" id="KW-0472">Membrane</keyword>
<reference evidence="3 4" key="1">
    <citation type="submission" date="2018-10" db="EMBL/GenBank/DDBJ databases">
        <title>A high-quality apple genome assembly.</title>
        <authorList>
            <person name="Hu J."/>
        </authorList>
    </citation>
    <scope>NUCLEOTIDE SEQUENCE [LARGE SCALE GENOMIC DNA]</scope>
    <source>
        <strain evidence="4">cv. HFTH1</strain>
        <tissue evidence="3">Young leaf</tissue>
    </source>
</reference>
<protein>
    <submittedName>
        <fullName evidence="3">Uncharacterized protein</fullName>
    </submittedName>
</protein>
<keyword evidence="2" id="KW-0812">Transmembrane</keyword>
<gene>
    <name evidence="3" type="ORF">DVH24_012168</name>
</gene>
<keyword evidence="2" id="KW-1133">Transmembrane helix</keyword>
<proteinExistence type="predicted"/>
<name>A0A498HQB3_MALDO</name>
<evidence type="ECO:0000313" key="3">
    <source>
        <dbReference type="EMBL" id="RXH72484.1"/>
    </source>
</evidence>
<dbReference type="InterPro" id="IPR004158">
    <property type="entry name" value="DUF247_pln"/>
</dbReference>
<sequence>MQMMNSRRKTEGIDEAPNDIENPYDPLLEDLRNLFTLSPYDPLQEELDLLTLSPYLCIYRVPERLRQGNEKAYTPQVVSIGPLHHGEEHLKGMEEHKKRYLLDFLSRTRVSFYDCIKMIKIQEGKLRGCYAEPIELGSDEFVRIVLLDAAFVIEFLLRYYSVNFLGQADDTVTKPMMMWDVRPDFLLLENQLPFFILQVLFNTLFSSADQQPSLLEISYFSLQREIDSKRKEEIFGEICSSGEEVQHFVDLIRILYRPLKSKTGGELKGTAVPNVTELVQAGVEFKVGKGSSLFDINFSCGTLKIPKLTVCDTTDLKLKNLLAFELCRHRETNYLTNYVFLMKRLAKTPKDVELLVEYGIIDNWLGDAKKISTLLLDFDTGVVGNDYYYASLCKDLNDYCRSRRHKWMTNLRRNYFNTPWRIISIVAAVILLILTSIQTVCSIISIA</sequence>
<keyword evidence="4" id="KW-1185">Reference proteome</keyword>
<dbReference type="Pfam" id="PF03140">
    <property type="entry name" value="DUF247"/>
    <property type="match status" value="1"/>
</dbReference>